<feature type="domain" description="SLH" evidence="11">
    <location>
        <begin position="1747"/>
        <end position="1807"/>
    </location>
</feature>
<dbReference type="PROSITE" id="PS50853">
    <property type="entry name" value="FN3"/>
    <property type="match status" value="1"/>
</dbReference>
<dbReference type="InterPro" id="IPR052052">
    <property type="entry name" value="Polysaccharide_Lyase_9"/>
</dbReference>
<dbReference type="PROSITE" id="PS51272">
    <property type="entry name" value="SLH"/>
    <property type="match status" value="3"/>
</dbReference>
<dbReference type="EMBL" id="CAKMMW010000026">
    <property type="protein sequence ID" value="CAH1226052.1"/>
    <property type="molecule type" value="Genomic_DNA"/>
</dbReference>
<dbReference type="SUPFAM" id="SSF51126">
    <property type="entry name" value="Pectin lyase-like"/>
    <property type="match status" value="1"/>
</dbReference>
<dbReference type="Pfam" id="PF25849">
    <property type="entry name" value="PelX_N"/>
    <property type="match status" value="2"/>
</dbReference>
<dbReference type="InterPro" id="IPR012334">
    <property type="entry name" value="Pectin_lyas_fold"/>
</dbReference>
<dbReference type="InterPro" id="IPR036116">
    <property type="entry name" value="FN3_sf"/>
</dbReference>
<evidence type="ECO:0000256" key="8">
    <source>
        <dbReference type="ARBA" id="ARBA00038263"/>
    </source>
</evidence>
<dbReference type="SMART" id="SM00060">
    <property type="entry name" value="FN3"/>
    <property type="match status" value="1"/>
</dbReference>
<dbReference type="InterPro" id="IPR058863">
    <property type="entry name" value="PelX-like_Ig"/>
</dbReference>
<comment type="subcellular location">
    <subcellularLocation>
        <location evidence="2">Secreted</location>
    </subcellularLocation>
</comment>
<dbReference type="InterPro" id="IPR058953">
    <property type="entry name" value="PelX-like_N"/>
</dbReference>
<dbReference type="InterPro" id="IPR022038">
    <property type="entry name" value="Ig-like_bact"/>
</dbReference>
<evidence type="ECO:0000259" key="11">
    <source>
        <dbReference type="PROSITE" id="PS51272"/>
    </source>
</evidence>
<comment type="caution">
    <text evidence="12">The sequence shown here is derived from an EMBL/GenBank/DDBJ whole genome shotgun (WGS) entry which is preliminary data.</text>
</comment>
<comment type="similarity">
    <text evidence="8">Belongs to the polysaccharide lyase 9 family.</text>
</comment>
<dbReference type="Proteomes" id="UP000838821">
    <property type="component" value="Unassembled WGS sequence"/>
</dbReference>
<dbReference type="InterPro" id="IPR013783">
    <property type="entry name" value="Ig-like_fold"/>
</dbReference>
<evidence type="ECO:0000256" key="5">
    <source>
        <dbReference type="ARBA" id="ARBA00022729"/>
    </source>
</evidence>
<dbReference type="Pfam" id="PF25850">
    <property type="entry name" value="PelX_Ig"/>
    <property type="match status" value="1"/>
</dbReference>
<dbReference type="InterPro" id="IPR001119">
    <property type="entry name" value="SLH_dom"/>
</dbReference>
<evidence type="ECO:0000259" key="10">
    <source>
        <dbReference type="PROSITE" id="PS50853"/>
    </source>
</evidence>
<evidence type="ECO:0000313" key="13">
    <source>
        <dbReference type="Proteomes" id="UP000838821"/>
    </source>
</evidence>
<dbReference type="Gene3D" id="2.60.40.10">
    <property type="entry name" value="Immunoglobulins"/>
    <property type="match status" value="1"/>
</dbReference>
<dbReference type="PANTHER" id="PTHR40088:SF1">
    <property type="entry name" value="PECTATE LYASE PEL9"/>
    <property type="match status" value="1"/>
</dbReference>
<keyword evidence="6" id="KW-0106">Calcium</keyword>
<feature type="domain" description="Fibronectin type-III" evidence="10">
    <location>
        <begin position="1294"/>
        <end position="1381"/>
    </location>
</feature>
<dbReference type="PANTHER" id="PTHR40088">
    <property type="entry name" value="PECTATE LYASE (EUROFUNG)"/>
    <property type="match status" value="1"/>
</dbReference>
<dbReference type="Pfam" id="PF00395">
    <property type="entry name" value="SLH"/>
    <property type="match status" value="3"/>
</dbReference>
<dbReference type="Pfam" id="PF07523">
    <property type="entry name" value="Big_3"/>
    <property type="match status" value="4"/>
</dbReference>
<evidence type="ECO:0000313" key="12">
    <source>
        <dbReference type="EMBL" id="CAH1226052.1"/>
    </source>
</evidence>
<evidence type="ECO:0000256" key="3">
    <source>
        <dbReference type="ARBA" id="ARBA00022525"/>
    </source>
</evidence>
<gene>
    <name evidence="12" type="ORF">PAECIP111891_05885</name>
</gene>
<keyword evidence="3" id="KW-0964">Secreted</keyword>
<keyword evidence="5" id="KW-0732">Signal</keyword>
<name>A0ABN8H3F2_9BACL</name>
<feature type="region of interest" description="Disordered" evidence="9">
    <location>
        <begin position="721"/>
        <end position="749"/>
    </location>
</feature>
<proteinExistence type="inferred from homology"/>
<dbReference type="SUPFAM" id="SSF49265">
    <property type="entry name" value="Fibronectin type III"/>
    <property type="match status" value="1"/>
</dbReference>
<dbReference type="Gene3D" id="2.60.40.3630">
    <property type="match status" value="4"/>
</dbReference>
<accession>A0ABN8H3F2</accession>
<dbReference type="InterPro" id="IPR003961">
    <property type="entry name" value="FN3_dom"/>
</dbReference>
<evidence type="ECO:0000256" key="1">
    <source>
        <dbReference type="ARBA" id="ARBA00001913"/>
    </source>
</evidence>
<evidence type="ECO:0000256" key="4">
    <source>
        <dbReference type="ARBA" id="ARBA00022723"/>
    </source>
</evidence>
<evidence type="ECO:0000256" key="9">
    <source>
        <dbReference type="SAM" id="MobiDB-lite"/>
    </source>
</evidence>
<keyword evidence="13" id="KW-1185">Reference proteome</keyword>
<evidence type="ECO:0000256" key="6">
    <source>
        <dbReference type="ARBA" id="ARBA00022837"/>
    </source>
</evidence>
<feature type="domain" description="SLH" evidence="11">
    <location>
        <begin position="1685"/>
        <end position="1743"/>
    </location>
</feature>
<dbReference type="InterPro" id="IPR011050">
    <property type="entry name" value="Pectin_lyase_fold/virulence"/>
</dbReference>
<dbReference type="Gene3D" id="2.160.20.10">
    <property type="entry name" value="Single-stranded right-handed beta-helix, Pectin lyase-like"/>
    <property type="match status" value="1"/>
</dbReference>
<sequence>MGAGWRLFSRQKVSAYKEMLEGCYLKQHKRLLAMVLSLVLLLSMIPFSGSAAAIGDWQFSAFGNSTSAANNPSPTVSQDGSITLEAKNGKFASDNEGLSFYYKTLDVPTDANFEISAKAKIVNFNSNATPNSPTQKSFGLMLRGSVGSSNSSQTSNYVAVGGFGVTATTSIMQAVYKKGVVGTSTTTGTQTKLPFSDLNAPTADEEYVLKIRKTGDAYVVTANGKSEKFKLDSLFGSQIYVGMYAARDAKITFSDFDIKVDPRAPIQLKLDTTLMKTEYLKDTSLDTSGLKVTAVYTDNSEEVLSTNDYVITGFDSSQLRTVPITISFNGAFQTINLTIVPLTATALGIKYFPAKTEYYLGDLFDPEGFVVTAAYNSGVMTDLTSDKYTFSIPVATVTGSTYAFDTPGTKIVTVRSTETPSTITTFNVTVNDAQMTGLEVAQPPQKTLYYLGDSFKPNGMVVYARYSDNSKVRLLSKDYTTALDTTTAGAKPVVISYRGQQANVAVTVKQKELTGIQVTQYPKTTYRVGEDVNTSGLTVSKLYDNKDEEVLAPTDYTIDSSNYTKNIAGVYDIKIIPTDGSIGHIVYKVTVREQMTYTWNPIRFGQSSSASSNTITPKVDGSVQLVALDGGGKVTGDHDGISFYYVELDAVKDNFVLSADIKVNAYAKTPYDGQESFGIMARDAIGTEGDSSVFASNIAAVGGYSGGTTKDNGTQLFVRSGVESSDGKGSKGIQNVMLRNERPSSSNTPYKLTLTKTNSGFTGKINNEQEQKIFVPDIMSVQDSKMYVGFYTARLATIDVSNIELKVTAAETDTPKIEAPNLPVTPDFQFVSLDKTSKMDYSLSVKSNVNGTVTIKQDQHVIATELNVEAGKMITLPTTVTQNTYTNFSAVFLPNDTQLLTSYDKRVANFSVSMRTFVPGGDIYVSPTGTSAGTGTIDSPLDLDTAIAYVSTGQKIILQDGRYVRNAKLDIKKGNDGTPTANKYLEAAPGATPIFDFDKKSEGVVLSGNYWHIKGIDFTRTGPNTKGFTVGGNYNIVEQSRFYANGDTGLQISSTDGSTDKTTWPSYNLILNCESFDNIDPSNNNADGFAAKLTAGPGNVFRGDIAHNNIDDGWDLYTKVGSGAIGAVTIEDSIAYNNGTLTNGRVGEGDKNGFKLGGEGIHVPHIIRNSIAFGNGANGFTSNSNPGVRAENNIGFNNAKGNLSFTTYSGIPTDFTINGFVSYQKTVSVKDSYPAELKADNNYMFDGSKSVNKSGIQLTDANFTSLEPVESYTRNEDGSINLGTFLQLIAPLSAPTNLTASASDAKAILTWRTVTGATYYNVYRGLAENGSFDKIATNVTNATYTNGELTNGLTYYYKVTGVNDLGEGQYSNLASVVPYKSNGNPSGGSAAPTADLTSNEDGVQVVIPPVNQTINGKVVAVVTVDGGTLGKAFDALKSNESKKITIDVKSNEGTAKVQMDAKALSSGLVNAPDTVLSIKSNDVTYDLPAKSLDLANIATALGTDVSHVKINISIEKVTGPTAELINTKAKQAGLTLLSGAVDFTITAEGNEKTVKVDNFGNTYVPRTITLVKTVDSNQLTAVLFNPETGEMSFVPAIVTTVNGKAEVTIKRQGNSIYTVVQASKTFDDVKGHWAKNEIELLASKLVIKGTSDTTFGPNNHITRAEFAALLVRSLGLKEEASTRFKDVPANSWFAGTAGASAKAGLIEGFEDNTFRPNERITREQMAVMITRAMTFAGKSATVDLKQLDKFTDSMGLSSWSKDAVARAVSAGIVNGVTETEFVPAAPATRAESAVMLKRFLQFVQFIN</sequence>
<organism evidence="12 13">
    <name type="scientific">Paenibacillus allorhizoplanae</name>
    <dbReference type="NCBI Taxonomy" id="2905648"/>
    <lineage>
        <taxon>Bacteria</taxon>
        <taxon>Bacillati</taxon>
        <taxon>Bacillota</taxon>
        <taxon>Bacilli</taxon>
        <taxon>Bacillales</taxon>
        <taxon>Paenibacillaceae</taxon>
        <taxon>Paenibacillus</taxon>
    </lineage>
</organism>
<comment type="cofactor">
    <cofactor evidence="1">
        <name>Ca(2+)</name>
        <dbReference type="ChEBI" id="CHEBI:29108"/>
    </cofactor>
</comment>
<keyword evidence="7" id="KW-0456">Lyase</keyword>
<evidence type="ECO:0000256" key="2">
    <source>
        <dbReference type="ARBA" id="ARBA00004613"/>
    </source>
</evidence>
<keyword evidence="4" id="KW-0479">Metal-binding</keyword>
<protein>
    <submittedName>
        <fullName evidence="12">Uncharacterized protein</fullName>
    </submittedName>
</protein>
<feature type="domain" description="SLH" evidence="11">
    <location>
        <begin position="1621"/>
        <end position="1684"/>
    </location>
</feature>
<evidence type="ECO:0000256" key="7">
    <source>
        <dbReference type="ARBA" id="ARBA00023239"/>
    </source>
</evidence>
<dbReference type="CDD" id="cd00063">
    <property type="entry name" value="FN3"/>
    <property type="match status" value="1"/>
</dbReference>
<reference evidence="12" key="1">
    <citation type="submission" date="2022-01" db="EMBL/GenBank/DDBJ databases">
        <authorList>
            <person name="Criscuolo A."/>
        </authorList>
    </citation>
    <scope>NUCLEOTIDE SEQUENCE</scope>
    <source>
        <strain evidence="12">CIP111891</strain>
    </source>
</reference>